<comment type="catalytic activity">
    <reaction evidence="15">
        <text>DNA(n) + a 2'-deoxyribonucleoside 5'-triphosphate = DNA(n+1) + diphosphate</text>
        <dbReference type="Rhea" id="RHEA:22508"/>
        <dbReference type="Rhea" id="RHEA-COMP:17339"/>
        <dbReference type="Rhea" id="RHEA-COMP:17340"/>
        <dbReference type="ChEBI" id="CHEBI:33019"/>
        <dbReference type="ChEBI" id="CHEBI:61560"/>
        <dbReference type="ChEBI" id="CHEBI:173112"/>
        <dbReference type="EC" id="2.7.7.7"/>
    </reaction>
</comment>
<evidence type="ECO:0000256" key="7">
    <source>
        <dbReference type="ARBA" id="ARBA00022842"/>
    </source>
</evidence>
<feature type="region of interest" description="Disordered" evidence="16">
    <location>
        <begin position="175"/>
        <end position="248"/>
    </location>
</feature>
<dbReference type="GO" id="GO:0004519">
    <property type="term" value="F:endonuclease activity"/>
    <property type="evidence" value="ECO:0007669"/>
    <property type="project" value="UniProtKB-KW"/>
</dbReference>
<sequence>MEHIAFVCTQHNATVKFVRSDRGGEYLPTEVHNYFAKCSMKHELTVHDSPQQNGVAEHTNQTLVENACVMLFRAGFPRALWAEAISHATYLKNRSPTRALVDKTPYEKVHGLQPDLSDMHRFGCPVYVRIKNTGKLDEQAKQARFIGYDYNSKGYRVYWPKSRHISIERNVHFLPDDLSVPSDSPNVEFKGEDDTVIDSPTSQTPDTATHTPPTPADIPLPSSPLTTPPSTPLPRPTGLPDEPPTQNLTQCVTRSTKFPPGYYSRGVFDHNEQINAAMEFDEEMGCACDELSAATEHADVSLESDEPSVEEALRGPNAEHWQHTMDEEVAAIEKNGTWEIVDPPHSTNIIRSHFILKVKHDEKGEIARINFNKTFAAVAKLPSVRAVLANAASQGWEIHQIDIKNAYLNAELLETIYMCPPPRCLKPGQEGKAGFEWYETLRKFFIEIRFTWSAVDHTVFFRHEGEFLSVISISTDDMVISGNTIESINWVKGEFKKRFEVSDLREIKWLLGLEVKYNKAARTLSISQSASVTWSALATQPDISFPSSTLSQFMQNPGRAHWEAGKRVVRYLKGTCDYVLILTDPDEGIIAYVDADWGSQHHRHSISGHIVSLTGMPIAWGSKKQSIVALLSTEAKYVAMTNALKDILWL</sequence>
<keyword evidence="3" id="KW-0540">Nuclease</keyword>
<evidence type="ECO:0000256" key="8">
    <source>
        <dbReference type="ARBA" id="ARBA00022884"/>
    </source>
</evidence>
<dbReference type="GO" id="GO:0006310">
    <property type="term" value="P:DNA recombination"/>
    <property type="evidence" value="ECO:0007669"/>
    <property type="project" value="UniProtKB-KW"/>
</dbReference>
<dbReference type="GO" id="GO:0032196">
    <property type="term" value="P:transposition"/>
    <property type="evidence" value="ECO:0007669"/>
    <property type="project" value="UniProtKB-KW"/>
</dbReference>
<keyword evidence="12" id="KW-0233">DNA recombination</keyword>
<dbReference type="Pfam" id="PF07727">
    <property type="entry name" value="RVT_2"/>
    <property type="match status" value="1"/>
</dbReference>
<feature type="compositionally biased region" description="Pro residues" evidence="16">
    <location>
        <begin position="212"/>
        <end position="243"/>
    </location>
</feature>
<keyword evidence="4" id="KW-0479">Metal-binding</keyword>
<dbReference type="InterPro" id="IPR012337">
    <property type="entry name" value="RNaseH-like_sf"/>
</dbReference>
<dbReference type="PANTHER" id="PTHR42648">
    <property type="entry name" value="TRANSPOSASE, PUTATIVE-RELATED"/>
    <property type="match status" value="1"/>
</dbReference>
<evidence type="ECO:0000256" key="13">
    <source>
        <dbReference type="ARBA" id="ARBA00023268"/>
    </source>
</evidence>
<organism evidence="18 19">
    <name type="scientific">Scleroderma citrinum Foug A</name>
    <dbReference type="NCBI Taxonomy" id="1036808"/>
    <lineage>
        <taxon>Eukaryota</taxon>
        <taxon>Fungi</taxon>
        <taxon>Dikarya</taxon>
        <taxon>Basidiomycota</taxon>
        <taxon>Agaricomycotina</taxon>
        <taxon>Agaricomycetes</taxon>
        <taxon>Agaricomycetidae</taxon>
        <taxon>Boletales</taxon>
        <taxon>Sclerodermatineae</taxon>
        <taxon>Sclerodermataceae</taxon>
        <taxon>Scleroderma</taxon>
    </lineage>
</organism>
<dbReference type="SUPFAM" id="SSF56672">
    <property type="entry name" value="DNA/RNA polymerases"/>
    <property type="match status" value="1"/>
</dbReference>
<dbReference type="InterPro" id="IPR013103">
    <property type="entry name" value="RVT_2"/>
</dbReference>
<evidence type="ECO:0000256" key="1">
    <source>
        <dbReference type="ARBA" id="ARBA00022578"/>
    </source>
</evidence>
<gene>
    <name evidence="18" type="ORF">SCLCIDRAFT_33370</name>
</gene>
<keyword evidence="6" id="KW-0378">Hydrolase</keyword>
<evidence type="ECO:0000256" key="6">
    <source>
        <dbReference type="ARBA" id="ARBA00022801"/>
    </source>
</evidence>
<proteinExistence type="predicted"/>
<dbReference type="PROSITE" id="PS50994">
    <property type="entry name" value="INTEGRASE"/>
    <property type="match status" value="1"/>
</dbReference>
<evidence type="ECO:0000256" key="10">
    <source>
        <dbReference type="ARBA" id="ARBA00022918"/>
    </source>
</evidence>
<dbReference type="OrthoDB" id="3344688at2759"/>
<dbReference type="InterPro" id="IPR001584">
    <property type="entry name" value="Integrase_cat-core"/>
</dbReference>
<dbReference type="Pfam" id="PF25597">
    <property type="entry name" value="SH3_retrovirus"/>
    <property type="match status" value="1"/>
</dbReference>
<keyword evidence="2" id="KW-0548">Nucleotidyltransferase</keyword>
<evidence type="ECO:0000256" key="14">
    <source>
        <dbReference type="ARBA" id="ARBA00048173"/>
    </source>
</evidence>
<evidence type="ECO:0000313" key="18">
    <source>
        <dbReference type="EMBL" id="KIM51512.1"/>
    </source>
</evidence>
<dbReference type="InParanoid" id="A0A0C2ZF22"/>
<keyword evidence="11" id="KW-0808">Transferase</keyword>
<dbReference type="GO" id="GO:0003887">
    <property type="term" value="F:DNA-directed DNA polymerase activity"/>
    <property type="evidence" value="ECO:0007669"/>
    <property type="project" value="UniProtKB-KW"/>
</dbReference>
<dbReference type="GO" id="GO:0005634">
    <property type="term" value="C:nucleus"/>
    <property type="evidence" value="ECO:0007669"/>
    <property type="project" value="UniProtKB-ARBA"/>
</dbReference>
<evidence type="ECO:0000256" key="3">
    <source>
        <dbReference type="ARBA" id="ARBA00022722"/>
    </source>
</evidence>
<dbReference type="GO" id="GO:0003723">
    <property type="term" value="F:RNA binding"/>
    <property type="evidence" value="ECO:0007669"/>
    <property type="project" value="UniProtKB-KW"/>
</dbReference>
<dbReference type="GO" id="GO:0015074">
    <property type="term" value="P:DNA integration"/>
    <property type="evidence" value="ECO:0007669"/>
    <property type="project" value="UniProtKB-KW"/>
</dbReference>
<accession>A0A0C2ZF22</accession>
<dbReference type="EMBL" id="KN822253">
    <property type="protein sequence ID" value="KIM51512.1"/>
    <property type="molecule type" value="Genomic_DNA"/>
</dbReference>
<reference evidence="18 19" key="1">
    <citation type="submission" date="2014-04" db="EMBL/GenBank/DDBJ databases">
        <authorList>
            <consortium name="DOE Joint Genome Institute"/>
            <person name="Kuo A."/>
            <person name="Kohler A."/>
            <person name="Nagy L.G."/>
            <person name="Floudas D."/>
            <person name="Copeland A."/>
            <person name="Barry K.W."/>
            <person name="Cichocki N."/>
            <person name="Veneault-Fourrey C."/>
            <person name="LaButti K."/>
            <person name="Lindquist E.A."/>
            <person name="Lipzen A."/>
            <person name="Lundell T."/>
            <person name="Morin E."/>
            <person name="Murat C."/>
            <person name="Sun H."/>
            <person name="Tunlid A."/>
            <person name="Henrissat B."/>
            <person name="Grigoriev I.V."/>
            <person name="Hibbett D.S."/>
            <person name="Martin F."/>
            <person name="Nordberg H.P."/>
            <person name="Cantor M.N."/>
            <person name="Hua S.X."/>
        </authorList>
    </citation>
    <scope>NUCLEOTIDE SEQUENCE [LARGE SCALE GENOMIC DNA]</scope>
    <source>
        <strain evidence="18 19">Foug A</strain>
    </source>
</reference>
<keyword evidence="19" id="KW-1185">Reference proteome</keyword>
<protein>
    <recommendedName>
        <fullName evidence="17">Integrase catalytic domain-containing protein</fullName>
    </recommendedName>
</protein>
<feature type="domain" description="Integrase catalytic" evidence="17">
    <location>
        <begin position="1"/>
        <end position="113"/>
    </location>
</feature>
<dbReference type="SUPFAM" id="SSF53098">
    <property type="entry name" value="Ribonuclease H-like"/>
    <property type="match status" value="1"/>
</dbReference>
<name>A0A0C2ZF22_9AGAM</name>
<evidence type="ECO:0000256" key="12">
    <source>
        <dbReference type="ARBA" id="ARBA00023172"/>
    </source>
</evidence>
<keyword evidence="13" id="KW-0511">Multifunctional enzyme</keyword>
<evidence type="ECO:0000256" key="5">
    <source>
        <dbReference type="ARBA" id="ARBA00022759"/>
    </source>
</evidence>
<dbReference type="PANTHER" id="PTHR42648:SF11">
    <property type="entry name" value="TRANSPOSON TY4-P GAG-POL POLYPROTEIN"/>
    <property type="match status" value="1"/>
</dbReference>
<evidence type="ECO:0000256" key="16">
    <source>
        <dbReference type="SAM" id="MobiDB-lite"/>
    </source>
</evidence>
<dbReference type="InterPro" id="IPR039537">
    <property type="entry name" value="Retrotran_Ty1/copia-like"/>
</dbReference>
<dbReference type="Gene3D" id="3.30.420.10">
    <property type="entry name" value="Ribonuclease H-like superfamily/Ribonuclease H"/>
    <property type="match status" value="1"/>
</dbReference>
<dbReference type="CDD" id="cd09272">
    <property type="entry name" value="RNase_HI_RT_Ty1"/>
    <property type="match status" value="1"/>
</dbReference>
<evidence type="ECO:0000256" key="2">
    <source>
        <dbReference type="ARBA" id="ARBA00022695"/>
    </source>
</evidence>
<keyword evidence="5" id="KW-0255">Endonuclease</keyword>
<dbReference type="HOGENOM" id="CLU_001650_21_4_1"/>
<keyword evidence="11" id="KW-0239">DNA-directed DNA polymerase</keyword>
<dbReference type="GO" id="GO:0016787">
    <property type="term" value="F:hydrolase activity"/>
    <property type="evidence" value="ECO:0007669"/>
    <property type="project" value="UniProtKB-KW"/>
</dbReference>
<evidence type="ECO:0000256" key="15">
    <source>
        <dbReference type="ARBA" id="ARBA00049244"/>
    </source>
</evidence>
<evidence type="ECO:0000256" key="4">
    <source>
        <dbReference type="ARBA" id="ARBA00022723"/>
    </source>
</evidence>
<dbReference type="Proteomes" id="UP000053989">
    <property type="component" value="Unassembled WGS sequence"/>
</dbReference>
<keyword evidence="7" id="KW-0460">Magnesium</keyword>
<dbReference type="GO" id="GO:0046872">
    <property type="term" value="F:metal ion binding"/>
    <property type="evidence" value="ECO:0007669"/>
    <property type="project" value="UniProtKB-KW"/>
</dbReference>
<dbReference type="STRING" id="1036808.A0A0C2ZF22"/>
<evidence type="ECO:0000259" key="17">
    <source>
        <dbReference type="PROSITE" id="PS50994"/>
    </source>
</evidence>
<evidence type="ECO:0000256" key="9">
    <source>
        <dbReference type="ARBA" id="ARBA00022908"/>
    </source>
</evidence>
<reference evidence="19" key="2">
    <citation type="submission" date="2015-01" db="EMBL/GenBank/DDBJ databases">
        <title>Evolutionary Origins and Diversification of the Mycorrhizal Mutualists.</title>
        <authorList>
            <consortium name="DOE Joint Genome Institute"/>
            <consortium name="Mycorrhizal Genomics Consortium"/>
            <person name="Kohler A."/>
            <person name="Kuo A."/>
            <person name="Nagy L.G."/>
            <person name="Floudas D."/>
            <person name="Copeland A."/>
            <person name="Barry K.W."/>
            <person name="Cichocki N."/>
            <person name="Veneault-Fourrey C."/>
            <person name="LaButti K."/>
            <person name="Lindquist E.A."/>
            <person name="Lipzen A."/>
            <person name="Lundell T."/>
            <person name="Morin E."/>
            <person name="Murat C."/>
            <person name="Riley R."/>
            <person name="Ohm R."/>
            <person name="Sun H."/>
            <person name="Tunlid A."/>
            <person name="Henrissat B."/>
            <person name="Grigoriev I.V."/>
            <person name="Hibbett D.S."/>
            <person name="Martin F."/>
        </authorList>
    </citation>
    <scope>NUCLEOTIDE SEQUENCE [LARGE SCALE GENOMIC DNA]</scope>
    <source>
        <strain evidence="19">Foug A</strain>
    </source>
</reference>
<dbReference type="AlphaFoldDB" id="A0A0C2ZF22"/>
<dbReference type="InterPro" id="IPR043502">
    <property type="entry name" value="DNA/RNA_pol_sf"/>
</dbReference>
<evidence type="ECO:0000256" key="11">
    <source>
        <dbReference type="ARBA" id="ARBA00022932"/>
    </source>
</evidence>
<evidence type="ECO:0000313" key="19">
    <source>
        <dbReference type="Proteomes" id="UP000053989"/>
    </source>
</evidence>
<dbReference type="InterPro" id="IPR057670">
    <property type="entry name" value="SH3_retrovirus"/>
</dbReference>
<keyword evidence="1" id="KW-0815">Transposition</keyword>
<keyword evidence="10" id="KW-0695">RNA-directed DNA polymerase</keyword>
<dbReference type="InterPro" id="IPR036397">
    <property type="entry name" value="RNaseH_sf"/>
</dbReference>
<keyword evidence="9" id="KW-0229">DNA integration</keyword>
<dbReference type="GO" id="GO:0003964">
    <property type="term" value="F:RNA-directed DNA polymerase activity"/>
    <property type="evidence" value="ECO:0007669"/>
    <property type="project" value="UniProtKB-KW"/>
</dbReference>
<comment type="catalytic activity">
    <reaction evidence="14">
        <text>DNA(n) + a 2'-deoxyribonucleoside 5'-triphosphate = DNA(n+1) + diphosphate</text>
        <dbReference type="Rhea" id="RHEA:22508"/>
        <dbReference type="Rhea" id="RHEA-COMP:17339"/>
        <dbReference type="Rhea" id="RHEA-COMP:17340"/>
        <dbReference type="ChEBI" id="CHEBI:33019"/>
        <dbReference type="ChEBI" id="CHEBI:61560"/>
        <dbReference type="ChEBI" id="CHEBI:173112"/>
        <dbReference type="EC" id="2.7.7.49"/>
    </reaction>
</comment>
<keyword evidence="8" id="KW-0694">RNA-binding</keyword>